<feature type="compositionally biased region" description="Basic and acidic residues" evidence="1">
    <location>
        <begin position="223"/>
        <end position="232"/>
    </location>
</feature>
<evidence type="ECO:0000256" key="1">
    <source>
        <dbReference type="SAM" id="MobiDB-lite"/>
    </source>
</evidence>
<protein>
    <submittedName>
        <fullName evidence="2">Uncharacterized protein</fullName>
    </submittedName>
</protein>
<sequence>MQATDIQPTSLGALVVNEMWLMYGSKFAQQWQGLTARELKDAWNQKLEGLNESQVRRGLVACLTQEWPPTLPQFIKLCCPWTVPEVAYHEAVRGMTARRRGEQGAWSHPAVYWAAVGVSTVDLLGCTYGAIKTRWEKTLSDELAKGSWPDIPQPRTALPAPGRTLATRAEAEAALKTMGAEKLLRQQGRPHRSWIAKWEARIARGDHPSLGIAQMIARAKGEREETACDSKGKAHGKQGKPCEANDAKVDG</sequence>
<dbReference type="RefSeq" id="WP_175124351.1">
    <property type="nucleotide sequence ID" value="NZ_CADIJM010000007.1"/>
</dbReference>
<organism evidence="2 3">
    <name type="scientific">Achromobacter animicus</name>
    <dbReference type="NCBI Taxonomy" id="1389935"/>
    <lineage>
        <taxon>Bacteria</taxon>
        <taxon>Pseudomonadati</taxon>
        <taxon>Pseudomonadota</taxon>
        <taxon>Betaproteobacteria</taxon>
        <taxon>Burkholderiales</taxon>
        <taxon>Alcaligenaceae</taxon>
        <taxon>Achromobacter</taxon>
    </lineage>
</organism>
<proteinExistence type="predicted"/>
<accession>A0A6S7A870</accession>
<reference evidence="2 3" key="1">
    <citation type="submission" date="2020-04" db="EMBL/GenBank/DDBJ databases">
        <authorList>
            <person name="De Canck E."/>
        </authorList>
    </citation>
    <scope>NUCLEOTIDE SEQUENCE [LARGE SCALE GENOMIC DNA]</scope>
    <source>
        <strain evidence="2 3">LMG 26690</strain>
    </source>
</reference>
<evidence type="ECO:0000313" key="3">
    <source>
        <dbReference type="Proteomes" id="UP000494214"/>
    </source>
</evidence>
<feature type="region of interest" description="Disordered" evidence="1">
    <location>
        <begin position="223"/>
        <end position="251"/>
    </location>
</feature>
<keyword evidence="3" id="KW-1185">Reference proteome</keyword>
<dbReference type="AlphaFoldDB" id="A0A6S7A870"/>
<gene>
    <name evidence="2" type="ORF">LMG26690_03597</name>
</gene>
<name>A0A6S7A870_9BURK</name>
<dbReference type="EMBL" id="CADIJM010000007">
    <property type="protein sequence ID" value="CAB3717102.1"/>
    <property type="molecule type" value="Genomic_DNA"/>
</dbReference>
<dbReference type="Proteomes" id="UP000494214">
    <property type="component" value="Unassembled WGS sequence"/>
</dbReference>
<evidence type="ECO:0000313" key="2">
    <source>
        <dbReference type="EMBL" id="CAB3717102.1"/>
    </source>
</evidence>